<keyword evidence="2" id="KW-0812">Transmembrane</keyword>
<evidence type="ECO:0000313" key="5">
    <source>
        <dbReference type="Proteomes" id="UP000515124"/>
    </source>
</evidence>
<feature type="domain" description="PGG" evidence="4">
    <location>
        <begin position="578"/>
        <end position="690"/>
    </location>
</feature>
<dbReference type="InterPro" id="IPR026961">
    <property type="entry name" value="PGG_dom"/>
</dbReference>
<dbReference type="PANTHER" id="PTHR24177:SF329">
    <property type="entry name" value="ANKYRIN REPEAT PROTEIN"/>
    <property type="match status" value="1"/>
</dbReference>
<dbReference type="Gene3D" id="1.25.40.20">
    <property type="entry name" value="Ankyrin repeat-containing domain"/>
    <property type="match status" value="1"/>
</dbReference>
<keyword evidence="5" id="KW-1185">Reference proteome</keyword>
<dbReference type="InterPro" id="IPR036770">
    <property type="entry name" value="Ankyrin_rpt-contain_sf"/>
</dbReference>
<feature type="repeat" description="ANK" evidence="1">
    <location>
        <begin position="152"/>
        <end position="173"/>
    </location>
</feature>
<evidence type="ECO:0000256" key="2">
    <source>
        <dbReference type="SAM" id="Phobius"/>
    </source>
</evidence>
<reference evidence="6" key="1">
    <citation type="submission" date="2025-08" db="UniProtKB">
        <authorList>
            <consortium name="RefSeq"/>
        </authorList>
    </citation>
    <scope>IDENTIFICATION</scope>
</reference>
<feature type="domain" description="DUF4219" evidence="3">
    <location>
        <begin position="19"/>
        <end position="42"/>
    </location>
</feature>
<keyword evidence="2" id="KW-1133">Transmembrane helix</keyword>
<dbReference type="PROSITE" id="PS50088">
    <property type="entry name" value="ANK_REPEAT"/>
    <property type="match status" value="1"/>
</dbReference>
<dbReference type="RefSeq" id="XP_021831742.1">
    <property type="nucleotide sequence ID" value="XM_021976050.1"/>
</dbReference>
<evidence type="ECO:0000259" key="3">
    <source>
        <dbReference type="Pfam" id="PF13961"/>
    </source>
</evidence>
<keyword evidence="2" id="KW-0472">Membrane</keyword>
<dbReference type="InterPro" id="IPR002110">
    <property type="entry name" value="Ankyrin_rpt"/>
</dbReference>
<dbReference type="PANTHER" id="PTHR24177">
    <property type="entry name" value="CASKIN"/>
    <property type="match status" value="1"/>
</dbReference>
<dbReference type="KEGG" id="pavi:110771704"/>
<dbReference type="SMART" id="SM00248">
    <property type="entry name" value="ANK"/>
    <property type="match status" value="3"/>
</dbReference>
<gene>
    <name evidence="6" type="primary">LOC110771704</name>
</gene>
<protein>
    <submittedName>
        <fullName evidence="6">Uncharacterized protein LOC110771704</fullName>
    </submittedName>
</protein>
<keyword evidence="1" id="KW-0040">ANK repeat</keyword>
<dbReference type="Pfam" id="PF00023">
    <property type="entry name" value="Ank"/>
    <property type="match status" value="1"/>
</dbReference>
<feature type="transmembrane region" description="Helical" evidence="2">
    <location>
        <begin position="667"/>
        <end position="692"/>
    </location>
</feature>
<dbReference type="AlphaFoldDB" id="A0A6P5TX36"/>
<dbReference type="Pfam" id="PF13962">
    <property type="entry name" value="PGG"/>
    <property type="match status" value="1"/>
</dbReference>
<evidence type="ECO:0000313" key="6">
    <source>
        <dbReference type="RefSeq" id="XP_021831742.1"/>
    </source>
</evidence>
<name>A0A6P5TX36_PRUAV</name>
<evidence type="ECO:0000256" key="1">
    <source>
        <dbReference type="PROSITE-ProRule" id="PRU00023"/>
    </source>
</evidence>
<feature type="transmembrane region" description="Helical" evidence="2">
    <location>
        <begin position="624"/>
        <end position="646"/>
    </location>
</feature>
<dbReference type="GeneID" id="110771704"/>
<organism evidence="5 6">
    <name type="scientific">Prunus avium</name>
    <name type="common">Cherry</name>
    <name type="synonym">Cerasus avium</name>
    <dbReference type="NCBI Taxonomy" id="42229"/>
    <lineage>
        <taxon>Eukaryota</taxon>
        <taxon>Viridiplantae</taxon>
        <taxon>Streptophyta</taxon>
        <taxon>Embryophyta</taxon>
        <taxon>Tracheophyta</taxon>
        <taxon>Spermatophyta</taxon>
        <taxon>Magnoliopsida</taxon>
        <taxon>eudicotyledons</taxon>
        <taxon>Gunneridae</taxon>
        <taxon>Pentapetalae</taxon>
        <taxon>rosids</taxon>
        <taxon>fabids</taxon>
        <taxon>Rosales</taxon>
        <taxon>Rosaceae</taxon>
        <taxon>Amygdaloideae</taxon>
        <taxon>Amygdaleae</taxon>
        <taxon>Prunus</taxon>
    </lineage>
</organism>
<dbReference type="PROSITE" id="PS50297">
    <property type="entry name" value="ANK_REP_REGION"/>
    <property type="match status" value="1"/>
</dbReference>
<dbReference type="Proteomes" id="UP000515124">
    <property type="component" value="Unplaced"/>
</dbReference>
<dbReference type="GO" id="GO:0016020">
    <property type="term" value="C:membrane"/>
    <property type="evidence" value="ECO:0007669"/>
    <property type="project" value="TreeGrafter"/>
</dbReference>
<proteinExistence type="predicted"/>
<dbReference type="Pfam" id="PF13961">
    <property type="entry name" value="DUF4219"/>
    <property type="match status" value="1"/>
</dbReference>
<dbReference type="InterPro" id="IPR025314">
    <property type="entry name" value="DUF4219"/>
</dbReference>
<accession>A0A6P5TX36</accession>
<dbReference type="SUPFAM" id="SSF48403">
    <property type="entry name" value="Ankyrin repeat"/>
    <property type="match status" value="1"/>
</dbReference>
<sequence>MVKGLVPAGAIVVDVLSIDNYEHWSALVKNYLLAQDLWDVVEATAEPLVPEEADQFAWRKKTAAALHAIQISCGPDAFFFIKEIISANDAWDILAKTFKTQRRSVESANSSNNPDENNELRPFFAAVKIDDWEETKKILREKPNAIRARSSTGETALHIATKLGHEHMVEKLVGHEDMTAKDLEIQYFGWTALHFAARLSLKMVKCMVGENRNLLLLGKVEQSHGLTPILFAAKNDLWDIVHYLYPLTPIEDLMPKNGPYGAGLVCFCFYAKQFDIAWHLLHRCPQLAITKGPTGESPIFVLADIPSVFLSGTPLKFWQQWIYDCIHIPDESENVQNPENELGNRRNISFSGIHIQPPAIPDVSENVQNPENELGNQSNISFSGLLQGIPSTLHNLLGINHIREMKWIHHRWQSILKYMLREVERVDIKEREDGLVYEAVFQAVRRGITEFVIRLCKVDPDVLWRSNLMGRNIFHYSIECRQEKVYSLIYGVGQRNLITTFSDAFGNDMLHLAGMLSPTEKLDCISGAALQMQRERQWFKEVKSIVVLPSGVGAFNKEGKGPHELFTQNHKTLKEEGEKWMKDTATSCTVVGALTITIMFAAAFTVPGGNDGEGFPIFLHKKMFMVFIVSDAISLFSSVTSVLMFLGILTSRYAEDDFLKSLPTKMIIGLSTLLTSIATMMVAFCSGLFLMLHDRLQIVIPIIFLAIIPVALFIGMQFRLLKEIFISTYGGGIFDKKVKRWM</sequence>
<evidence type="ECO:0000259" key="4">
    <source>
        <dbReference type="Pfam" id="PF13962"/>
    </source>
</evidence>
<feature type="transmembrane region" description="Helical" evidence="2">
    <location>
        <begin position="698"/>
        <end position="716"/>
    </location>
</feature>